<dbReference type="AlphaFoldDB" id="A0A7W9SDT2"/>
<feature type="domain" description="Pyridoxamine kinase/Phosphomethylpyrimidine kinase" evidence="6">
    <location>
        <begin position="77"/>
        <end position="252"/>
    </location>
</feature>
<dbReference type="GO" id="GO:0005524">
    <property type="term" value="F:ATP binding"/>
    <property type="evidence" value="ECO:0007669"/>
    <property type="project" value="UniProtKB-KW"/>
</dbReference>
<gene>
    <name evidence="7" type="ORF">HNQ46_000275</name>
</gene>
<name>A0A7W9SDT2_9FIRM</name>
<dbReference type="PANTHER" id="PTHR10534:SF2">
    <property type="entry name" value="PYRIDOXAL KINASE"/>
    <property type="match status" value="1"/>
</dbReference>
<dbReference type="SUPFAM" id="SSF53613">
    <property type="entry name" value="Ribokinase-like"/>
    <property type="match status" value="1"/>
</dbReference>
<dbReference type="GeneID" id="85013845"/>
<evidence type="ECO:0000256" key="5">
    <source>
        <dbReference type="ARBA" id="ARBA00022840"/>
    </source>
</evidence>
<dbReference type="EMBL" id="JACHHH010000001">
    <property type="protein sequence ID" value="MBB6040314.1"/>
    <property type="molecule type" value="Genomic_DNA"/>
</dbReference>
<keyword evidence="2 7" id="KW-0808">Transferase</keyword>
<organism evidence="7 8">
    <name type="scientific">Oribacterium sinus</name>
    <dbReference type="NCBI Taxonomy" id="237576"/>
    <lineage>
        <taxon>Bacteria</taxon>
        <taxon>Bacillati</taxon>
        <taxon>Bacillota</taxon>
        <taxon>Clostridia</taxon>
        <taxon>Lachnospirales</taxon>
        <taxon>Lachnospiraceae</taxon>
        <taxon>Oribacterium</taxon>
    </lineage>
</organism>
<dbReference type="Proteomes" id="UP000522163">
    <property type="component" value="Unassembled WGS sequence"/>
</dbReference>
<keyword evidence="3" id="KW-0547">Nucleotide-binding</keyword>
<dbReference type="InterPro" id="IPR004625">
    <property type="entry name" value="PyrdxlKinase"/>
</dbReference>
<evidence type="ECO:0000256" key="4">
    <source>
        <dbReference type="ARBA" id="ARBA00022777"/>
    </source>
</evidence>
<accession>A0A7W9SDT2</accession>
<keyword evidence="4 7" id="KW-0418">Kinase</keyword>
<reference evidence="7 8" key="1">
    <citation type="submission" date="2020-08" db="EMBL/GenBank/DDBJ databases">
        <title>Genomic Encyclopedia of Type Strains, Phase IV (KMG-IV): sequencing the most valuable type-strain genomes for metagenomic binning, comparative biology and taxonomic classification.</title>
        <authorList>
            <person name="Goeker M."/>
        </authorList>
    </citation>
    <scope>NUCLEOTIDE SEQUENCE [LARGE SCALE GENOMIC DNA]</scope>
    <source>
        <strain evidence="7 8">DSM 17245</strain>
    </source>
</reference>
<evidence type="ECO:0000313" key="7">
    <source>
        <dbReference type="EMBL" id="MBB6040314.1"/>
    </source>
</evidence>
<dbReference type="GO" id="GO:0005829">
    <property type="term" value="C:cytosol"/>
    <property type="evidence" value="ECO:0007669"/>
    <property type="project" value="TreeGrafter"/>
</dbReference>
<dbReference type="Pfam" id="PF08543">
    <property type="entry name" value="Phos_pyr_kin"/>
    <property type="match status" value="1"/>
</dbReference>
<evidence type="ECO:0000256" key="1">
    <source>
        <dbReference type="ARBA" id="ARBA00012104"/>
    </source>
</evidence>
<protein>
    <recommendedName>
        <fullName evidence="1">pyridoxal kinase</fullName>
        <ecNumber evidence="1">2.7.1.35</ecNumber>
    </recommendedName>
</protein>
<evidence type="ECO:0000256" key="3">
    <source>
        <dbReference type="ARBA" id="ARBA00022741"/>
    </source>
</evidence>
<sequence>MADVKRESGKNIFLCNDFPGYGKVALQGMIPTLTAMKYQLFSLPTALVSNVLDFGKAEILDTTEYMKGSVAVWRELGFSFDAMAIGFITGEKQGEFLAELCKEEREKGCVIFFDPIMADNGKLYYGISPEAVESRRKLMGLSDYIVPNSTEALLLARKNPEQSDFSLEEAKDLVKSLREAGAKSVCITSMKIDGQNCVFLYDEKKEEFCRIPYRMRDKHFVGTGDLFSALLLGRFMQENDFFAAGMWAVEKIGAFIDAYEEDHLSEKGIPMERYLSLLNA</sequence>
<dbReference type="GO" id="GO:0009443">
    <property type="term" value="P:pyridoxal 5'-phosphate salvage"/>
    <property type="evidence" value="ECO:0007669"/>
    <property type="project" value="InterPro"/>
</dbReference>
<evidence type="ECO:0000256" key="2">
    <source>
        <dbReference type="ARBA" id="ARBA00022679"/>
    </source>
</evidence>
<evidence type="ECO:0000313" key="8">
    <source>
        <dbReference type="Proteomes" id="UP000522163"/>
    </source>
</evidence>
<proteinExistence type="predicted"/>
<evidence type="ECO:0000259" key="6">
    <source>
        <dbReference type="Pfam" id="PF08543"/>
    </source>
</evidence>
<dbReference type="InterPro" id="IPR029056">
    <property type="entry name" value="Ribokinase-like"/>
</dbReference>
<dbReference type="Gene3D" id="3.40.1190.20">
    <property type="match status" value="1"/>
</dbReference>
<dbReference type="EC" id="2.7.1.35" evidence="1"/>
<dbReference type="RefSeq" id="WP_183681966.1">
    <property type="nucleotide sequence ID" value="NZ_JACHHH010000001.1"/>
</dbReference>
<dbReference type="PANTHER" id="PTHR10534">
    <property type="entry name" value="PYRIDOXAL KINASE"/>
    <property type="match status" value="1"/>
</dbReference>
<keyword evidence="5" id="KW-0067">ATP-binding</keyword>
<dbReference type="InterPro" id="IPR013749">
    <property type="entry name" value="PM/HMP-P_kinase-1"/>
</dbReference>
<comment type="caution">
    <text evidence="7">The sequence shown here is derived from an EMBL/GenBank/DDBJ whole genome shotgun (WGS) entry which is preliminary data.</text>
</comment>
<dbReference type="GO" id="GO:0008478">
    <property type="term" value="F:pyridoxal kinase activity"/>
    <property type="evidence" value="ECO:0007669"/>
    <property type="project" value="UniProtKB-EC"/>
</dbReference>